<dbReference type="Gramene" id="Pp3c1_21620V3.1">
    <property type="protein sequence ID" value="Pp3c1_21620V3.1"/>
    <property type="gene ID" value="Pp3c1_21620"/>
</dbReference>
<evidence type="ECO:0000256" key="2">
    <source>
        <dbReference type="ARBA" id="ARBA00022980"/>
    </source>
</evidence>
<dbReference type="AlphaFoldDB" id="A9TLD1"/>
<dbReference type="Proteomes" id="UP000006727">
    <property type="component" value="Chromosome 1"/>
</dbReference>
<protein>
    <recommendedName>
        <fullName evidence="4">Small ribosomal subunit protein uS15c</fullName>
    </recommendedName>
</protein>
<gene>
    <name evidence="8" type="primary">LOC112284732</name>
    <name evidence="7" type="ORF">PHYPA_000952</name>
</gene>
<proteinExistence type="inferred from homology"/>
<feature type="compositionally biased region" description="Basic and acidic residues" evidence="6">
    <location>
        <begin position="66"/>
        <end position="76"/>
    </location>
</feature>
<keyword evidence="2 5" id="KW-0689">Ribosomal protein</keyword>
<feature type="region of interest" description="Disordered" evidence="6">
    <location>
        <begin position="33"/>
        <end position="52"/>
    </location>
</feature>
<name>A9TLD1_PHYPA</name>
<dbReference type="HAMAP" id="MF_01343_B">
    <property type="entry name" value="Ribosomal_uS15_B"/>
    <property type="match status" value="1"/>
</dbReference>
<dbReference type="SMART" id="SM01387">
    <property type="entry name" value="Ribosomal_S15"/>
    <property type="match status" value="1"/>
</dbReference>
<dbReference type="InterPro" id="IPR005290">
    <property type="entry name" value="Ribosomal_uS15_bac-type"/>
</dbReference>
<dbReference type="GO" id="GO:0005840">
    <property type="term" value="C:ribosome"/>
    <property type="evidence" value="ECO:0007669"/>
    <property type="project" value="UniProtKB-KW"/>
</dbReference>
<dbReference type="Gene3D" id="6.10.250.3130">
    <property type="match status" value="1"/>
</dbReference>
<dbReference type="NCBIfam" id="TIGR00952">
    <property type="entry name" value="S15_bact"/>
    <property type="match status" value="1"/>
</dbReference>
<evidence type="ECO:0000256" key="4">
    <source>
        <dbReference type="ARBA" id="ARBA00035250"/>
    </source>
</evidence>
<dbReference type="FunCoup" id="A9TLD1">
    <property type="interactions" value="2100"/>
</dbReference>
<dbReference type="OrthoDB" id="441444at2759"/>
<feature type="region of interest" description="Disordered" evidence="6">
    <location>
        <begin position="66"/>
        <end position="89"/>
    </location>
</feature>
<evidence type="ECO:0000313" key="9">
    <source>
        <dbReference type="Proteomes" id="UP000006727"/>
    </source>
</evidence>
<evidence type="ECO:0000313" key="8">
    <source>
        <dbReference type="EnsemblPlants" id="Pp3c1_21620V3.1"/>
    </source>
</evidence>
<keyword evidence="9" id="KW-1185">Reference proteome</keyword>
<dbReference type="PANTHER" id="PTHR47546:SF3">
    <property type="entry name" value="30S RIBOSOMAL PROTEIN S15, CHLOROPLASTIC"/>
    <property type="match status" value="1"/>
</dbReference>
<dbReference type="GO" id="GO:0005737">
    <property type="term" value="C:cytoplasm"/>
    <property type="evidence" value="ECO:0007669"/>
    <property type="project" value="UniProtKB-ARBA"/>
</dbReference>
<dbReference type="PaxDb" id="3218-PP1S257_84V6.1"/>
<dbReference type="HOGENOM" id="CLU_037471_0_0_1"/>
<dbReference type="CDD" id="cd00353">
    <property type="entry name" value="Ribosomal_S15p_S13e"/>
    <property type="match status" value="1"/>
</dbReference>
<dbReference type="InterPro" id="IPR000589">
    <property type="entry name" value="Ribosomal_uS15"/>
</dbReference>
<dbReference type="GO" id="GO:1990904">
    <property type="term" value="C:ribonucleoprotein complex"/>
    <property type="evidence" value="ECO:0007669"/>
    <property type="project" value="UniProtKB-KW"/>
</dbReference>
<dbReference type="GO" id="GO:0003735">
    <property type="term" value="F:structural constituent of ribosome"/>
    <property type="evidence" value="ECO:0007669"/>
    <property type="project" value="InterPro"/>
</dbReference>
<evidence type="ECO:0000256" key="1">
    <source>
        <dbReference type="ARBA" id="ARBA00008434"/>
    </source>
</evidence>
<dbReference type="PANTHER" id="PTHR47546">
    <property type="entry name" value="S15/NS1, RNA-BINDING PROTEIN"/>
    <property type="match status" value="1"/>
</dbReference>
<dbReference type="Pfam" id="PF00312">
    <property type="entry name" value="Ribosomal_S15"/>
    <property type="match status" value="1"/>
</dbReference>
<evidence type="ECO:0000256" key="5">
    <source>
        <dbReference type="RuleBase" id="RU003919"/>
    </source>
</evidence>
<feature type="compositionally biased region" description="Polar residues" evidence="6">
    <location>
        <begin position="77"/>
        <end position="89"/>
    </location>
</feature>
<dbReference type="EnsemblPlants" id="Pp3c1_21620V3.1">
    <property type="protein sequence ID" value="Pp3c1_21620V3.1"/>
    <property type="gene ID" value="Pp3c1_21620"/>
</dbReference>
<dbReference type="InterPro" id="IPR009068">
    <property type="entry name" value="uS15_NS1_RNA-bd_sf"/>
</dbReference>
<dbReference type="RefSeq" id="XP_024380637.1">
    <property type="nucleotide sequence ID" value="XM_024524869.2"/>
</dbReference>
<keyword evidence="3 5" id="KW-0687">Ribonucleoprotein</keyword>
<accession>A9TLD1</accession>
<reference evidence="8" key="3">
    <citation type="submission" date="2020-12" db="UniProtKB">
        <authorList>
            <consortium name="EnsemblPlants"/>
        </authorList>
    </citation>
    <scope>IDENTIFICATION</scope>
</reference>
<dbReference type="KEGG" id="ppp:112284732"/>
<comment type="similarity">
    <text evidence="1 5">Belongs to the universal ribosomal protein uS15 family.</text>
</comment>
<sequence>MAPGAQFRLLRPLLRPLPRRSALEKVYGSRGVSTLGPFHSQQNADADSTVPGGTEDFASKILLEMRGRKGDEKQSSSEENVPDSGSSYLSQLTMRGLKARTDEGASAESPLQKLSQFSRLGDMNQGPGYMFLPPKEHLLDNYYSDEHLSSIERHKIQLQKVREEYRIHEGDCGSSQVQIALLTAKIKYMAEHMKTHKKDLHSRKGLEGMIEQRKKLLKYLRRTDWDSYCVLITRLGLRDRPNEVR</sequence>
<organism evidence="7">
    <name type="scientific">Physcomitrium patens</name>
    <name type="common">Spreading-leaved earth moss</name>
    <name type="synonym">Physcomitrella patens</name>
    <dbReference type="NCBI Taxonomy" id="3218"/>
    <lineage>
        <taxon>Eukaryota</taxon>
        <taxon>Viridiplantae</taxon>
        <taxon>Streptophyta</taxon>
        <taxon>Embryophyta</taxon>
        <taxon>Bryophyta</taxon>
        <taxon>Bryophytina</taxon>
        <taxon>Bryopsida</taxon>
        <taxon>Funariidae</taxon>
        <taxon>Funariales</taxon>
        <taxon>Funariaceae</taxon>
        <taxon>Physcomitrium</taxon>
    </lineage>
</organism>
<dbReference type="SUPFAM" id="SSF47060">
    <property type="entry name" value="S15/NS1 RNA-binding domain"/>
    <property type="match status" value="1"/>
</dbReference>
<dbReference type="STRING" id="3218.A9TLD1"/>
<reference evidence="7 9" key="2">
    <citation type="journal article" date="2018" name="Plant J.">
        <title>The Physcomitrella patens chromosome-scale assembly reveals moss genome structure and evolution.</title>
        <authorList>
            <person name="Lang D."/>
            <person name="Ullrich K.K."/>
            <person name="Murat F."/>
            <person name="Fuchs J."/>
            <person name="Jenkins J."/>
            <person name="Haas F.B."/>
            <person name="Piednoel M."/>
            <person name="Gundlach H."/>
            <person name="Van Bel M."/>
            <person name="Meyberg R."/>
            <person name="Vives C."/>
            <person name="Morata J."/>
            <person name="Symeonidi A."/>
            <person name="Hiss M."/>
            <person name="Muchero W."/>
            <person name="Kamisugi Y."/>
            <person name="Saleh O."/>
            <person name="Blanc G."/>
            <person name="Decker E.L."/>
            <person name="van Gessel N."/>
            <person name="Grimwood J."/>
            <person name="Hayes R.D."/>
            <person name="Graham S.W."/>
            <person name="Gunter L.E."/>
            <person name="McDaniel S.F."/>
            <person name="Hoernstein S.N.W."/>
            <person name="Larsson A."/>
            <person name="Li F.W."/>
            <person name="Perroud P.F."/>
            <person name="Phillips J."/>
            <person name="Ranjan P."/>
            <person name="Rokshar D.S."/>
            <person name="Rothfels C.J."/>
            <person name="Schneider L."/>
            <person name="Shu S."/>
            <person name="Stevenson D.W."/>
            <person name="Thummler F."/>
            <person name="Tillich M."/>
            <person name="Villarreal Aguilar J.C."/>
            <person name="Widiez T."/>
            <person name="Wong G.K."/>
            <person name="Wymore A."/>
            <person name="Zhang Y."/>
            <person name="Zimmer A.D."/>
            <person name="Quatrano R.S."/>
            <person name="Mayer K.F.X."/>
            <person name="Goodstein D."/>
            <person name="Casacuberta J.M."/>
            <person name="Vandepoele K."/>
            <person name="Reski R."/>
            <person name="Cuming A.C."/>
            <person name="Tuskan G.A."/>
            <person name="Maumus F."/>
            <person name="Salse J."/>
            <person name="Schmutz J."/>
            <person name="Rensing S.A."/>
        </authorList>
    </citation>
    <scope>NUCLEOTIDE SEQUENCE [LARGE SCALE GENOMIC DNA]</scope>
    <source>
        <strain evidence="8 9">cv. Gransden 2004</strain>
    </source>
</reference>
<dbReference type="Gene3D" id="1.10.287.10">
    <property type="entry name" value="S15/NS1, RNA-binding"/>
    <property type="match status" value="1"/>
</dbReference>
<reference evidence="7 9" key="1">
    <citation type="journal article" date="2008" name="Science">
        <title>The Physcomitrella genome reveals evolutionary insights into the conquest of land by plants.</title>
        <authorList>
            <person name="Rensing S."/>
            <person name="Lang D."/>
            <person name="Zimmer A."/>
            <person name="Terry A."/>
            <person name="Salamov A."/>
            <person name="Shapiro H."/>
            <person name="Nishiyama T."/>
            <person name="Perroud P.-F."/>
            <person name="Lindquist E."/>
            <person name="Kamisugi Y."/>
            <person name="Tanahashi T."/>
            <person name="Sakakibara K."/>
            <person name="Fujita T."/>
            <person name="Oishi K."/>
            <person name="Shin-I T."/>
            <person name="Kuroki Y."/>
            <person name="Toyoda A."/>
            <person name="Suzuki Y."/>
            <person name="Hashimoto A."/>
            <person name="Yamaguchi K."/>
            <person name="Sugano A."/>
            <person name="Kohara Y."/>
            <person name="Fujiyama A."/>
            <person name="Anterola A."/>
            <person name="Aoki S."/>
            <person name="Ashton N."/>
            <person name="Barbazuk W.B."/>
            <person name="Barker E."/>
            <person name="Bennetzen J."/>
            <person name="Bezanilla M."/>
            <person name="Blankenship R."/>
            <person name="Cho S.H."/>
            <person name="Dutcher S."/>
            <person name="Estelle M."/>
            <person name="Fawcett J.A."/>
            <person name="Gundlach H."/>
            <person name="Hanada K."/>
            <person name="Heyl A."/>
            <person name="Hicks K.A."/>
            <person name="Hugh J."/>
            <person name="Lohr M."/>
            <person name="Mayer K."/>
            <person name="Melkozernov A."/>
            <person name="Murata T."/>
            <person name="Nelson D."/>
            <person name="Pils B."/>
            <person name="Prigge M."/>
            <person name="Reiss B."/>
            <person name="Renner T."/>
            <person name="Rombauts S."/>
            <person name="Rushton P."/>
            <person name="Sanderfoot A."/>
            <person name="Schween G."/>
            <person name="Shiu S.-H."/>
            <person name="Stueber K."/>
            <person name="Theodoulou F.L."/>
            <person name="Tu H."/>
            <person name="Van de Peer Y."/>
            <person name="Verrier P.J."/>
            <person name="Waters E."/>
            <person name="Wood A."/>
            <person name="Yang L."/>
            <person name="Cove D."/>
            <person name="Cuming A."/>
            <person name="Hasebe M."/>
            <person name="Lucas S."/>
            <person name="Mishler D.B."/>
            <person name="Reski R."/>
            <person name="Grigoriev I."/>
            <person name="Quatrano R.S."/>
            <person name="Boore J.L."/>
        </authorList>
    </citation>
    <scope>NUCLEOTIDE SEQUENCE [LARGE SCALE GENOMIC DNA]</scope>
    <source>
        <strain evidence="8 9">cv. Gransden 2004</strain>
    </source>
</reference>
<dbReference type="EMBL" id="ABEU02000001">
    <property type="protein sequence ID" value="PNR62528.1"/>
    <property type="molecule type" value="Genomic_DNA"/>
</dbReference>
<dbReference type="GeneID" id="112284732"/>
<dbReference type="PROSITE" id="PS00362">
    <property type="entry name" value="RIBOSOMAL_S15"/>
    <property type="match status" value="1"/>
</dbReference>
<dbReference type="eggNOG" id="KOG2815">
    <property type="taxonomic scope" value="Eukaryota"/>
</dbReference>
<evidence type="ECO:0000256" key="6">
    <source>
        <dbReference type="SAM" id="MobiDB-lite"/>
    </source>
</evidence>
<dbReference type="GO" id="GO:0006412">
    <property type="term" value="P:translation"/>
    <property type="evidence" value="ECO:0007669"/>
    <property type="project" value="InterPro"/>
</dbReference>
<evidence type="ECO:0000313" key="7">
    <source>
        <dbReference type="EMBL" id="PNR62528.1"/>
    </source>
</evidence>
<evidence type="ECO:0000256" key="3">
    <source>
        <dbReference type="ARBA" id="ARBA00023274"/>
    </source>
</evidence>